<dbReference type="EMBL" id="JAIOUQ010000007">
    <property type="protein sequence ID" value="MBZ2165756.1"/>
    <property type="molecule type" value="Genomic_DNA"/>
</dbReference>
<evidence type="ECO:0000256" key="1">
    <source>
        <dbReference type="ARBA" id="ARBA00022485"/>
    </source>
</evidence>
<feature type="domain" description="Nitrite/Sulfite reductase ferredoxin-like" evidence="8">
    <location>
        <begin position="13"/>
        <end position="76"/>
    </location>
</feature>
<dbReference type="PANTHER" id="PTHR43809">
    <property type="entry name" value="NITRITE REDUCTASE (NADH) LARGE SUBUNIT"/>
    <property type="match status" value="1"/>
</dbReference>
<evidence type="ECO:0000256" key="5">
    <source>
        <dbReference type="ARBA" id="ARBA00023004"/>
    </source>
</evidence>
<evidence type="ECO:0000256" key="2">
    <source>
        <dbReference type="ARBA" id="ARBA00022617"/>
    </source>
</evidence>
<dbReference type="Gene3D" id="3.90.480.20">
    <property type="match status" value="1"/>
</dbReference>
<dbReference type="Proteomes" id="UP000825933">
    <property type="component" value="Unassembled WGS sequence"/>
</dbReference>
<dbReference type="InterPro" id="IPR045854">
    <property type="entry name" value="NO2/SO3_Rdtase_4Fe4S_sf"/>
</dbReference>
<dbReference type="SUPFAM" id="SSF55124">
    <property type="entry name" value="Nitrite/Sulfite reductase N-terminal domain-like"/>
    <property type="match status" value="1"/>
</dbReference>
<evidence type="ECO:0000256" key="4">
    <source>
        <dbReference type="ARBA" id="ARBA00023002"/>
    </source>
</evidence>
<evidence type="ECO:0000256" key="6">
    <source>
        <dbReference type="ARBA" id="ARBA00023014"/>
    </source>
</evidence>
<protein>
    <submittedName>
        <fullName evidence="9">NAD(P)/FAD-dependent oxidoreductase</fullName>
    </submittedName>
</protein>
<dbReference type="Pfam" id="PF01077">
    <property type="entry name" value="NIR_SIR"/>
    <property type="match status" value="1"/>
</dbReference>
<keyword evidence="1" id="KW-0004">4Fe-4S</keyword>
<dbReference type="AlphaFoldDB" id="A0A8T5UV07"/>
<keyword evidence="3" id="KW-0479">Metal-binding</keyword>
<evidence type="ECO:0000313" key="10">
    <source>
        <dbReference type="Proteomes" id="UP000825933"/>
    </source>
</evidence>
<dbReference type="Gene3D" id="3.30.413.10">
    <property type="entry name" value="Sulfite Reductase Hemoprotein, domain 1"/>
    <property type="match status" value="1"/>
</dbReference>
<dbReference type="InterPro" id="IPR005117">
    <property type="entry name" value="NiRdtase/SiRdtase_haem-b_fer"/>
</dbReference>
<dbReference type="PIRSF" id="PIRSF037487">
    <property type="entry name" value="Sulfite_red_assimil"/>
    <property type="match status" value="1"/>
</dbReference>
<dbReference type="PROSITE" id="PS00365">
    <property type="entry name" value="NIR_SIR"/>
    <property type="match status" value="1"/>
</dbReference>
<dbReference type="InterPro" id="IPR006066">
    <property type="entry name" value="NO2/SO3_Rdtase_FeS/sirohaem_BS"/>
</dbReference>
<dbReference type="GO" id="GO:0046872">
    <property type="term" value="F:metal ion binding"/>
    <property type="evidence" value="ECO:0007669"/>
    <property type="project" value="UniProtKB-KW"/>
</dbReference>
<dbReference type="InterPro" id="IPR017220">
    <property type="entry name" value="Sulphite_reductase_assimil"/>
</dbReference>
<reference evidence="10" key="1">
    <citation type="journal article" date="2022" name="Microbiol. Resour. Announc.">
        <title>Draft Genome Sequence of a Methanogenic Archaeon from West Spitsbergen Permafrost.</title>
        <authorList>
            <person name="Trubitsyn V."/>
            <person name="Rivkina E."/>
            <person name="Shcherbakova V."/>
        </authorList>
    </citation>
    <scope>NUCLEOTIDE SEQUENCE [LARGE SCALE GENOMIC DNA]</scope>
    <source>
        <strain evidence="10">VT</strain>
    </source>
</reference>
<dbReference type="GO" id="GO:0016491">
    <property type="term" value="F:oxidoreductase activity"/>
    <property type="evidence" value="ECO:0007669"/>
    <property type="project" value="UniProtKB-KW"/>
</dbReference>
<dbReference type="InterPro" id="IPR052034">
    <property type="entry name" value="NasD-like"/>
</dbReference>
<evidence type="ECO:0000259" key="8">
    <source>
        <dbReference type="Pfam" id="PF03460"/>
    </source>
</evidence>
<dbReference type="SUPFAM" id="SSF56014">
    <property type="entry name" value="Nitrite and sulphite reductase 4Fe-4S domain-like"/>
    <property type="match status" value="1"/>
</dbReference>
<evidence type="ECO:0000313" key="9">
    <source>
        <dbReference type="EMBL" id="MBZ2165756.1"/>
    </source>
</evidence>
<dbReference type="PRINTS" id="PR00397">
    <property type="entry name" value="SIROHAEM"/>
</dbReference>
<dbReference type="InterPro" id="IPR006067">
    <property type="entry name" value="NO2/SO3_Rdtase_4Fe4S_dom"/>
</dbReference>
<gene>
    <name evidence="9" type="ORF">K8N75_06850</name>
</gene>
<evidence type="ECO:0000256" key="3">
    <source>
        <dbReference type="ARBA" id="ARBA00022723"/>
    </source>
</evidence>
<accession>A0A8T5UV07</accession>
<organism evidence="9 10">
    <name type="scientific">Methanobacterium spitsbergense</name>
    <dbReference type="NCBI Taxonomy" id="2874285"/>
    <lineage>
        <taxon>Archaea</taxon>
        <taxon>Methanobacteriati</taxon>
        <taxon>Methanobacteriota</taxon>
        <taxon>Methanomada group</taxon>
        <taxon>Methanobacteria</taxon>
        <taxon>Methanobacteriales</taxon>
        <taxon>Methanobacteriaceae</taxon>
        <taxon>Methanobacterium</taxon>
    </lineage>
</organism>
<comment type="caution">
    <text evidence="9">The sequence shown here is derived from an EMBL/GenBank/DDBJ whole genome shotgun (WGS) entry which is preliminary data.</text>
</comment>
<keyword evidence="4" id="KW-0560">Oxidoreductase</keyword>
<dbReference type="InterPro" id="IPR036136">
    <property type="entry name" value="Nit/Sulf_reduc_fer-like_dom_sf"/>
</dbReference>
<dbReference type="Pfam" id="PF03460">
    <property type="entry name" value="NIR_SIR_ferr"/>
    <property type="match status" value="1"/>
</dbReference>
<proteinExistence type="predicted"/>
<keyword evidence="5" id="KW-0408">Iron</keyword>
<keyword evidence="10" id="KW-1185">Reference proteome</keyword>
<keyword evidence="6" id="KW-0411">Iron-sulfur</keyword>
<dbReference type="GO" id="GO:0051539">
    <property type="term" value="F:4 iron, 4 sulfur cluster binding"/>
    <property type="evidence" value="ECO:0007669"/>
    <property type="project" value="UniProtKB-KW"/>
</dbReference>
<keyword evidence="2" id="KW-0349">Heme</keyword>
<dbReference type="GO" id="GO:0020037">
    <property type="term" value="F:heme binding"/>
    <property type="evidence" value="ECO:0007669"/>
    <property type="project" value="InterPro"/>
</dbReference>
<sequence length="224" mass="24465">MAENIPEKGASLQKDMKTYAIIPYIAGGIIDPDELRKIADIADKYYVKTLKMTSSQRIAMIGIKPEDIDNIWDDLDMKPGGFTGARVRPSKLCPGSLYCKKGVQDTIEMGMKIDDIYCGLKTPKKLKIGVSGCVNSCAEPAIKDIGLIGTPKGWKLLVGGNAGIKPRIGSLMAKNLSDEDALNLIGGIIDYYKANSNEKRLSSFIAEINFDNFMNDILNNHNSS</sequence>
<evidence type="ECO:0000259" key="7">
    <source>
        <dbReference type="Pfam" id="PF01077"/>
    </source>
</evidence>
<feature type="domain" description="Nitrite/sulphite reductase 4Fe-4S" evidence="7">
    <location>
        <begin position="84"/>
        <end position="217"/>
    </location>
</feature>
<dbReference type="PANTHER" id="PTHR43809:SF1">
    <property type="entry name" value="NITRITE REDUCTASE (NADH) LARGE SUBUNIT"/>
    <property type="match status" value="1"/>
</dbReference>
<name>A0A8T5UV07_9EURY</name>